<dbReference type="UniPathway" id="UPA00988"/>
<dbReference type="Pfam" id="PF09807">
    <property type="entry name" value="ELP6"/>
    <property type="match status" value="1"/>
</dbReference>
<evidence type="ECO:0000256" key="3">
    <source>
        <dbReference type="SAM" id="MobiDB-lite"/>
    </source>
</evidence>
<comment type="similarity">
    <text evidence="2">Belongs to the ELP6 family.</text>
</comment>
<dbReference type="PANTHER" id="PTHR16184">
    <property type="entry name" value="ELONGATOR COMPLEX PROTEIN 6"/>
    <property type="match status" value="1"/>
</dbReference>
<name>A0A7S0KTH3_MICPS</name>
<organism evidence="4">
    <name type="scientific">Micromonas pusilla</name>
    <name type="common">Picoplanktonic green alga</name>
    <name type="synonym">Chromulina pusilla</name>
    <dbReference type="NCBI Taxonomy" id="38833"/>
    <lineage>
        <taxon>Eukaryota</taxon>
        <taxon>Viridiplantae</taxon>
        <taxon>Chlorophyta</taxon>
        <taxon>Mamiellophyceae</taxon>
        <taxon>Mamiellales</taxon>
        <taxon>Mamiellaceae</taxon>
        <taxon>Micromonas</taxon>
    </lineage>
</organism>
<proteinExistence type="inferred from homology"/>
<dbReference type="InterPro" id="IPR027417">
    <property type="entry name" value="P-loop_NTPase"/>
</dbReference>
<comment type="pathway">
    <text evidence="1">tRNA modification; 5-methoxycarbonylmethyl-2-thiouridine-tRNA biosynthesis.</text>
</comment>
<dbReference type="GO" id="GO:0033588">
    <property type="term" value="C:elongator holoenzyme complex"/>
    <property type="evidence" value="ECO:0007669"/>
    <property type="project" value="InterPro"/>
</dbReference>
<evidence type="ECO:0000313" key="4">
    <source>
        <dbReference type="EMBL" id="CAD8592265.1"/>
    </source>
</evidence>
<dbReference type="Gene3D" id="3.40.50.300">
    <property type="entry name" value="P-loop containing nucleotide triphosphate hydrolases"/>
    <property type="match status" value="1"/>
</dbReference>
<dbReference type="GO" id="GO:0002098">
    <property type="term" value="P:tRNA wobble uridine modification"/>
    <property type="evidence" value="ECO:0007669"/>
    <property type="project" value="InterPro"/>
</dbReference>
<dbReference type="InterPro" id="IPR018627">
    <property type="entry name" value="ELP6"/>
</dbReference>
<gene>
    <name evidence="4" type="ORF">MSP1404_LOCUS9669</name>
</gene>
<dbReference type="PANTHER" id="PTHR16184:SF6">
    <property type="entry name" value="ELONGATOR COMPLEX PROTEIN 6"/>
    <property type="match status" value="1"/>
</dbReference>
<evidence type="ECO:0000256" key="1">
    <source>
        <dbReference type="ARBA" id="ARBA00005043"/>
    </source>
</evidence>
<dbReference type="EMBL" id="HBEV01012427">
    <property type="protein sequence ID" value="CAD8592265.1"/>
    <property type="molecule type" value="Transcribed_RNA"/>
</dbReference>
<feature type="region of interest" description="Disordered" evidence="3">
    <location>
        <begin position="116"/>
        <end position="136"/>
    </location>
</feature>
<protein>
    <recommendedName>
        <fullName evidence="5">Elongator complex protein 6</fullName>
    </recommendedName>
</protein>
<accession>A0A7S0KTH3</accession>
<evidence type="ECO:0008006" key="5">
    <source>
        <dbReference type="Google" id="ProtNLM"/>
    </source>
</evidence>
<dbReference type="AlphaFoldDB" id="A0A7S0KTH3"/>
<reference evidence="4" key="1">
    <citation type="submission" date="2021-01" db="EMBL/GenBank/DDBJ databases">
        <authorList>
            <person name="Corre E."/>
            <person name="Pelletier E."/>
            <person name="Niang G."/>
            <person name="Scheremetjew M."/>
            <person name="Finn R."/>
            <person name="Kale V."/>
            <person name="Holt S."/>
            <person name="Cochrane G."/>
            <person name="Meng A."/>
            <person name="Brown T."/>
            <person name="Cohen L."/>
        </authorList>
    </citation>
    <scope>NUCLEOTIDE SEQUENCE</scope>
    <source>
        <strain evidence="4">CCMP494</strain>
    </source>
</reference>
<sequence>MDEALGIRAGPLPRGVHALVEDEIAAGGGFVLAHLLARALGRRDEDPHDGGVEEGGGGHRRASPRVCLVCAEQDFAHHARVMGKLGRNLRADVSSGALAVVDALTTPFAWCANPGRASGPSRAKMTGGVEAHTRRADASGLDGARDLFRDIARALGGDHDDDDDDDDTAGAVVVVFDSLNALADGEPTAADADRAVPSLLASVSSLRRGSTAIVALAHRDACPTDGRGWLDAARRRADVVVSCRALTTGHAADVHGRVSAEHRTGRMATTATNGSAAPRRVDARFRLTELGPKVTRVHA</sequence>
<evidence type="ECO:0000256" key="2">
    <source>
        <dbReference type="ARBA" id="ARBA00008837"/>
    </source>
</evidence>